<accession>A0A0V7ZY22</accession>
<dbReference type="AlphaFoldDB" id="A0A0V7ZY22"/>
<protein>
    <recommendedName>
        <fullName evidence="3">Glycine zipper domain-containing protein</fullName>
    </recommendedName>
</protein>
<evidence type="ECO:0000313" key="2">
    <source>
        <dbReference type="Proteomes" id="UP000053372"/>
    </source>
</evidence>
<reference evidence="1 2" key="1">
    <citation type="journal article" date="2015" name="Genome Announc.">
        <title>Draft Genome of the Euendolithic (true boring) Cyanobacterium Mastigocoleus testarum strain BC008.</title>
        <authorList>
            <person name="Guida B.S."/>
            <person name="Garcia-Pichel F."/>
        </authorList>
    </citation>
    <scope>NUCLEOTIDE SEQUENCE [LARGE SCALE GENOMIC DNA]</scope>
    <source>
        <strain evidence="1 2">BC008</strain>
    </source>
</reference>
<dbReference type="Proteomes" id="UP000053372">
    <property type="component" value="Unassembled WGS sequence"/>
</dbReference>
<proteinExistence type="predicted"/>
<evidence type="ECO:0000313" key="1">
    <source>
        <dbReference type="EMBL" id="KST69475.1"/>
    </source>
</evidence>
<organism evidence="1 2">
    <name type="scientific">Mastigocoleus testarum BC008</name>
    <dbReference type="NCBI Taxonomy" id="371196"/>
    <lineage>
        <taxon>Bacteria</taxon>
        <taxon>Bacillati</taxon>
        <taxon>Cyanobacteriota</taxon>
        <taxon>Cyanophyceae</taxon>
        <taxon>Nostocales</taxon>
        <taxon>Hapalosiphonaceae</taxon>
        <taxon>Mastigocoleus</taxon>
    </lineage>
</organism>
<evidence type="ECO:0008006" key="3">
    <source>
        <dbReference type="Google" id="ProtNLM"/>
    </source>
</evidence>
<comment type="caution">
    <text evidence="1">The sequence shown here is derived from an EMBL/GenBank/DDBJ whole genome shotgun (WGS) entry which is preliminary data.</text>
</comment>
<name>A0A0V7ZY22_9CYAN</name>
<dbReference type="RefSeq" id="WP_027846741.1">
    <property type="nucleotide sequence ID" value="NZ_LMTZ01000024.1"/>
</dbReference>
<keyword evidence="2" id="KW-1185">Reference proteome</keyword>
<dbReference type="OrthoDB" id="517565at2"/>
<gene>
    <name evidence="1" type="ORF">BC008_35740</name>
</gene>
<sequence length="133" mass="13608">MNTTLKRIVLPSVIAFNLVGVTLIPSEHAAANDELLKDIGIGAATGAVGGVITGDDVLEDAVKGAAAGASVNELNRRRANRCRSRKLERDVLAGAGGSTVAGIITNRRRDVVGDAAKGAAVGGIIHATRKNCR</sequence>
<dbReference type="EMBL" id="LMTZ01000024">
    <property type="protein sequence ID" value="KST69475.1"/>
    <property type="molecule type" value="Genomic_DNA"/>
</dbReference>